<dbReference type="Pfam" id="PF00002">
    <property type="entry name" value="7tm_2"/>
    <property type="match status" value="1"/>
</dbReference>
<evidence type="ECO:0000256" key="6">
    <source>
        <dbReference type="SAM" id="Phobius"/>
    </source>
</evidence>
<feature type="transmembrane region" description="Helical" evidence="6">
    <location>
        <begin position="832"/>
        <end position="853"/>
    </location>
</feature>
<organism evidence="9 10">
    <name type="scientific">Periplaneta americana</name>
    <name type="common">American cockroach</name>
    <name type="synonym">Blatta americana</name>
    <dbReference type="NCBI Taxonomy" id="6978"/>
    <lineage>
        <taxon>Eukaryota</taxon>
        <taxon>Metazoa</taxon>
        <taxon>Ecdysozoa</taxon>
        <taxon>Arthropoda</taxon>
        <taxon>Hexapoda</taxon>
        <taxon>Insecta</taxon>
        <taxon>Pterygota</taxon>
        <taxon>Neoptera</taxon>
        <taxon>Polyneoptera</taxon>
        <taxon>Dictyoptera</taxon>
        <taxon>Blattodea</taxon>
        <taxon>Blattoidea</taxon>
        <taxon>Blattidae</taxon>
        <taxon>Blattinae</taxon>
        <taxon>Periplaneta</taxon>
    </lineage>
</organism>
<comment type="caution">
    <text evidence="9">The sequence shown here is derived from an EMBL/GenBank/DDBJ whole genome shotgun (WGS) entry which is preliminary data.</text>
</comment>
<dbReference type="SMART" id="SM00303">
    <property type="entry name" value="GPS"/>
    <property type="match status" value="1"/>
</dbReference>
<dbReference type="InterPro" id="IPR000203">
    <property type="entry name" value="GPS"/>
</dbReference>
<dbReference type="InterPro" id="IPR046338">
    <property type="entry name" value="GAIN_dom_sf"/>
</dbReference>
<comment type="subcellular location">
    <subcellularLocation>
        <location evidence="1">Membrane</location>
        <topology evidence="1">Multi-pass membrane protein</topology>
    </subcellularLocation>
</comment>
<dbReference type="Gene3D" id="1.20.1070.10">
    <property type="entry name" value="Rhodopsin 7-helix transmembrane proteins"/>
    <property type="match status" value="1"/>
</dbReference>
<keyword evidence="4 6" id="KW-0472">Membrane</keyword>
<feature type="transmembrane region" description="Helical" evidence="6">
    <location>
        <begin position="956"/>
        <end position="972"/>
    </location>
</feature>
<reference evidence="9 10" key="1">
    <citation type="journal article" date="2022" name="Allergy">
        <title>Genome assembly and annotation of Periplaneta americana reveal a comprehensive cockroach allergen profile.</title>
        <authorList>
            <person name="Wang L."/>
            <person name="Xiong Q."/>
            <person name="Saelim N."/>
            <person name="Wang L."/>
            <person name="Nong W."/>
            <person name="Wan A.T."/>
            <person name="Shi M."/>
            <person name="Liu X."/>
            <person name="Cao Q."/>
            <person name="Hui J.H.L."/>
            <person name="Sookrung N."/>
            <person name="Leung T.F."/>
            <person name="Tungtrongchitr A."/>
            <person name="Tsui S.K.W."/>
        </authorList>
    </citation>
    <scope>NUCLEOTIDE SEQUENCE [LARGE SCALE GENOMIC DNA]</scope>
    <source>
        <strain evidence="9">PWHHKU_190912</strain>
    </source>
</reference>
<dbReference type="EMBL" id="JAJSOF020000011">
    <property type="protein sequence ID" value="KAJ4445448.1"/>
    <property type="molecule type" value="Genomic_DNA"/>
</dbReference>
<keyword evidence="2 6" id="KW-0812">Transmembrane</keyword>
<evidence type="ECO:0000259" key="7">
    <source>
        <dbReference type="PROSITE" id="PS50221"/>
    </source>
</evidence>
<keyword evidence="5" id="KW-1015">Disulfide bond</keyword>
<feature type="domain" description="GAIN-B" evidence="7">
    <location>
        <begin position="631"/>
        <end position="762"/>
    </location>
</feature>
<sequence length="1048" mass="115024">MYFFWVTGVAACSCPHDYTAVSDMCVLVGPKTDWLSALKECLRAESSTSLINAGEPVLRQVVATLLSRGIPSIWVEARRSRMLDPIVYQLQTSTDYAKQLAALNPETAWLEGEPALEVDRDCMVLSVGNVTLQAKLDVCSTPAHHFVCVTRPCADQDYRCAGRTAIQTEQPATKLEIRQEGTRFFLDVYGQEGLWEFSDTHHVIVNPTCVIEDGSSMVDRLCLLDPQRALSWTARNLTGLGTAAKDLQLSITKTVYRVISENQGYIICQALRAGSLDVVSTHKQLFRSSTKNHVYAASLRYRAGMGQCPLWVCEPTYALAHWKSLAHNLTEVLLTEFRKISVRPVKMAARTEGTLTLLFRIEVPAEPRTEETEGDYKNLHSLRQALTGAAVRSRDSLEAVVYVRSSKFCHAQDLKSNGTLSWPTAAIGQEILPDQLCVSSEGVVVQQHCRGDFVQGGFWAEKTLRAERKDFRFQCSEPSSRTRLLYELSEHRQSTSRTLQTLGSALAECADALSCTAADVLLASRVIAGVEDGTLEKTDLPVVASVADSVMKVLADGRMLQSTSNASNVILESLDRLLNTVDLDFPGSSSSPTLTVTPRFVSLVADIEENDAGIQGLAVLKTQHKFFRQEDVVRLSSHHTVDLLLTMNVSAAVIMPPQLTLSGGRHRLVVSLFWDDSLFVSDARVSSPVVSVALDGRRHLDLQSPLLLMFGSSGGECVFWRFEAAGGRGNWSDAGCAVGGRGLCVCTHLTHFGQLLAPVTQDANAVLDIISAVGCVLSLLGLGGVALTAALFPAWRQGASQKVQLHLCASLALLMGTFLLDASGWRCPLLGVALHFSLLASFCWMLVAAWFQYRRLTRPLASLRRTPHILLKSGVFAWGLPVVPCAALLLTAPQAYDPPRCYPSGMAHLLSVVVPVAVVVSLNVAVFVLITHSICRPSDLQSNGYQCRRSVATRRVSTLVFLFFLLGLSWLFGIWQLSYLFCSTATLQGLAFFVFFVVLEKSTRARWQHLCHKKRNDPAYTLCNRGSLAWDSNRWSLALKRSTTSSSS</sequence>
<evidence type="ECO:0000256" key="5">
    <source>
        <dbReference type="ARBA" id="ARBA00023157"/>
    </source>
</evidence>
<dbReference type="Pfam" id="PF01825">
    <property type="entry name" value="GPS"/>
    <property type="match status" value="1"/>
</dbReference>
<dbReference type="SUPFAM" id="SSF81321">
    <property type="entry name" value="Family A G protein-coupled receptor-like"/>
    <property type="match status" value="1"/>
</dbReference>
<feature type="transmembrane region" description="Helical" evidence="6">
    <location>
        <begin position="769"/>
        <end position="791"/>
    </location>
</feature>
<accession>A0ABQ8TGP8</accession>
<dbReference type="InterPro" id="IPR017981">
    <property type="entry name" value="GPCR_2-like_7TM"/>
</dbReference>
<dbReference type="Proteomes" id="UP001148838">
    <property type="component" value="Unassembled WGS sequence"/>
</dbReference>
<feature type="transmembrane region" description="Helical" evidence="6">
    <location>
        <begin position="874"/>
        <end position="892"/>
    </location>
</feature>
<keyword evidence="10" id="KW-1185">Reference proteome</keyword>
<evidence type="ECO:0000256" key="1">
    <source>
        <dbReference type="ARBA" id="ARBA00004141"/>
    </source>
</evidence>
<evidence type="ECO:0000259" key="8">
    <source>
        <dbReference type="PROSITE" id="PS50261"/>
    </source>
</evidence>
<evidence type="ECO:0000313" key="9">
    <source>
        <dbReference type="EMBL" id="KAJ4445448.1"/>
    </source>
</evidence>
<dbReference type="Gene3D" id="2.60.220.50">
    <property type="match status" value="1"/>
</dbReference>
<protein>
    <submittedName>
        <fullName evidence="9">Uncharacterized protein</fullName>
    </submittedName>
</protein>
<proteinExistence type="predicted"/>
<dbReference type="PROSITE" id="PS50261">
    <property type="entry name" value="G_PROTEIN_RECEP_F2_4"/>
    <property type="match status" value="1"/>
</dbReference>
<feature type="transmembrane region" description="Helical" evidence="6">
    <location>
        <begin position="978"/>
        <end position="999"/>
    </location>
</feature>
<gene>
    <name evidence="9" type="ORF">ANN_07254</name>
</gene>
<evidence type="ECO:0000256" key="3">
    <source>
        <dbReference type="ARBA" id="ARBA00022989"/>
    </source>
</evidence>
<evidence type="ECO:0000313" key="10">
    <source>
        <dbReference type="Proteomes" id="UP001148838"/>
    </source>
</evidence>
<evidence type="ECO:0000256" key="4">
    <source>
        <dbReference type="ARBA" id="ARBA00023136"/>
    </source>
</evidence>
<feature type="transmembrane region" description="Helical" evidence="6">
    <location>
        <begin position="803"/>
        <end position="820"/>
    </location>
</feature>
<evidence type="ECO:0000256" key="2">
    <source>
        <dbReference type="ARBA" id="ARBA00022692"/>
    </source>
</evidence>
<dbReference type="PANTHER" id="PTHR47767">
    <property type="entry name" value="ADHESION G PROTEIN-COUPLED RECEPTOR G7"/>
    <property type="match status" value="1"/>
</dbReference>
<feature type="domain" description="G-protein coupled receptors family 2 profile 2" evidence="8">
    <location>
        <begin position="767"/>
        <end position="1000"/>
    </location>
</feature>
<name>A0ABQ8TGP8_PERAM</name>
<keyword evidence="3 6" id="KW-1133">Transmembrane helix</keyword>
<dbReference type="PROSITE" id="PS50221">
    <property type="entry name" value="GAIN_B"/>
    <property type="match status" value="1"/>
</dbReference>
<dbReference type="PANTHER" id="PTHR47767:SF1">
    <property type="entry name" value="ADHESION G PROTEIN-COUPLED RECEPTOR G7"/>
    <property type="match status" value="1"/>
</dbReference>
<feature type="transmembrane region" description="Helical" evidence="6">
    <location>
        <begin position="912"/>
        <end position="935"/>
    </location>
</feature>
<dbReference type="InterPro" id="IPR057244">
    <property type="entry name" value="GAIN_B"/>
</dbReference>
<dbReference type="InterPro" id="IPR053066">
    <property type="entry name" value="ADGR_G7"/>
</dbReference>
<dbReference type="InterPro" id="IPR000832">
    <property type="entry name" value="GPCR_2_secretin-like"/>
</dbReference>